<name>A0ABU7KDC0_9ACTN</name>
<dbReference type="RefSeq" id="WP_330093995.1">
    <property type="nucleotide sequence ID" value="NZ_JAUZMY010000026.1"/>
</dbReference>
<keyword evidence="2" id="KW-1185">Reference proteome</keyword>
<sequence>MKVRVVFTVDLPDRDGPVTEELRTDIAAAVTEAVPAEVPGARVRWSSIGGRVPDVVETAEMNGVTIARQQEIDRYGAWG</sequence>
<dbReference type="EMBL" id="JAUZMY010000026">
    <property type="protein sequence ID" value="MEE2040226.1"/>
    <property type="molecule type" value="Genomic_DNA"/>
</dbReference>
<accession>A0ABU7KDC0</accession>
<evidence type="ECO:0000313" key="1">
    <source>
        <dbReference type="EMBL" id="MEE2040226.1"/>
    </source>
</evidence>
<evidence type="ECO:0000313" key="2">
    <source>
        <dbReference type="Proteomes" id="UP001356095"/>
    </source>
</evidence>
<dbReference type="Proteomes" id="UP001356095">
    <property type="component" value="Unassembled WGS sequence"/>
</dbReference>
<comment type="caution">
    <text evidence="1">The sequence shown here is derived from an EMBL/GenBank/DDBJ whole genome shotgun (WGS) entry which is preliminary data.</text>
</comment>
<gene>
    <name evidence="1" type="ORF">Q8791_23705</name>
</gene>
<reference evidence="1 2" key="1">
    <citation type="submission" date="2023-08" db="EMBL/GenBank/DDBJ databases">
        <authorList>
            <person name="Girao M."/>
            <person name="Carvalho M.F."/>
        </authorList>
    </citation>
    <scope>NUCLEOTIDE SEQUENCE [LARGE SCALE GENOMIC DNA]</scope>
    <source>
        <strain evidence="1 2">CT-R113</strain>
    </source>
</reference>
<proteinExistence type="predicted"/>
<protein>
    <submittedName>
        <fullName evidence="1">Uncharacterized protein</fullName>
    </submittedName>
</protein>
<organism evidence="1 2">
    <name type="scientific">Nocardiopsis codii</name>
    <dbReference type="NCBI Taxonomy" id="3065942"/>
    <lineage>
        <taxon>Bacteria</taxon>
        <taxon>Bacillati</taxon>
        <taxon>Actinomycetota</taxon>
        <taxon>Actinomycetes</taxon>
        <taxon>Streptosporangiales</taxon>
        <taxon>Nocardiopsidaceae</taxon>
        <taxon>Nocardiopsis</taxon>
    </lineage>
</organism>